<evidence type="ECO:0000313" key="2">
    <source>
        <dbReference type="Proteomes" id="UP000683310"/>
    </source>
</evidence>
<reference evidence="1 2" key="1">
    <citation type="submission" date="2021-04" db="EMBL/GenBank/DDBJ databases">
        <title>Nocardia tengchongensis.</title>
        <authorList>
            <person name="Zhuang k."/>
            <person name="Ran Y."/>
            <person name="Li W."/>
        </authorList>
    </citation>
    <scope>NUCLEOTIDE SEQUENCE [LARGE SCALE GENOMIC DNA]</scope>
    <source>
        <strain evidence="1 2">CFH S0057</strain>
    </source>
</reference>
<dbReference type="EMBL" id="CP074371">
    <property type="protein sequence ID" value="QVI19460.1"/>
    <property type="molecule type" value="Genomic_DNA"/>
</dbReference>
<name>A0ABX8CHR8_9NOCA</name>
<dbReference type="RefSeq" id="WP_213555493.1">
    <property type="nucleotide sequence ID" value="NZ_JBHZDI010000213.1"/>
</dbReference>
<accession>A0ABX8CHR8</accession>
<sequence>MDELQIRQDPSGYAGNNCWNSGLTKASCSALTDSPAATLVSSRYRIRFSIEQIGVG</sequence>
<proteinExistence type="predicted"/>
<dbReference type="Proteomes" id="UP000683310">
    <property type="component" value="Chromosome"/>
</dbReference>
<keyword evidence="2" id="KW-1185">Reference proteome</keyword>
<protein>
    <submittedName>
        <fullName evidence="1">Uncharacterized protein</fullName>
    </submittedName>
</protein>
<evidence type="ECO:0000313" key="1">
    <source>
        <dbReference type="EMBL" id="QVI19460.1"/>
    </source>
</evidence>
<gene>
    <name evidence="1" type="ORF">KHQ06_24160</name>
</gene>
<organism evidence="1 2">
    <name type="scientific">Nocardia tengchongensis</name>
    <dbReference type="NCBI Taxonomy" id="2055889"/>
    <lineage>
        <taxon>Bacteria</taxon>
        <taxon>Bacillati</taxon>
        <taxon>Actinomycetota</taxon>
        <taxon>Actinomycetes</taxon>
        <taxon>Mycobacteriales</taxon>
        <taxon>Nocardiaceae</taxon>
        <taxon>Nocardia</taxon>
    </lineage>
</organism>